<sequence>MIFGGRLLDVHEGAIWKAHDLECRLRALLAAIDQLSARNGWSDNGEREAARSMIAEIESLGRLKADK</sequence>
<dbReference type="Proteomes" id="UP000268192">
    <property type="component" value="Chromosome"/>
</dbReference>
<dbReference type="KEGG" id="abaw:D5400_03515"/>
<protein>
    <submittedName>
        <fullName evidence="1">Uncharacterized protein</fullName>
    </submittedName>
</protein>
<accession>A0A3S9B0J8</accession>
<evidence type="ECO:0000313" key="1">
    <source>
        <dbReference type="EMBL" id="AZN70465.1"/>
    </source>
</evidence>
<dbReference type="EMBL" id="CP032509">
    <property type="protein sequence ID" value="AZN70465.1"/>
    <property type="molecule type" value="Genomic_DNA"/>
</dbReference>
<reference evidence="1 2" key="1">
    <citation type="submission" date="2018-09" db="EMBL/GenBank/DDBJ databases">
        <title>Marinorhizobium profundi gen. nov., sp. nov., isolated from a deep-sea sediment sample from the New Britain Trench and proposal of Marinorhizobiaceae fam. nov. in the order Rhizobiales of the class Alphaproteobacteria.</title>
        <authorList>
            <person name="Cao J."/>
        </authorList>
    </citation>
    <scope>NUCLEOTIDE SEQUENCE [LARGE SCALE GENOMIC DNA]</scope>
    <source>
        <strain evidence="1 2">WS11</strain>
    </source>
</reference>
<gene>
    <name evidence="1" type="ORF">D5400_03515</name>
</gene>
<proteinExistence type="predicted"/>
<keyword evidence="2" id="KW-1185">Reference proteome</keyword>
<organism evidence="1 2">
    <name type="scientific">Georhizobium profundi</name>
    <dbReference type="NCBI Taxonomy" id="2341112"/>
    <lineage>
        <taxon>Bacteria</taxon>
        <taxon>Pseudomonadati</taxon>
        <taxon>Pseudomonadota</taxon>
        <taxon>Alphaproteobacteria</taxon>
        <taxon>Hyphomicrobiales</taxon>
        <taxon>Rhizobiaceae</taxon>
        <taxon>Georhizobium</taxon>
    </lineage>
</organism>
<dbReference type="AlphaFoldDB" id="A0A3S9B0J8"/>
<evidence type="ECO:0000313" key="2">
    <source>
        <dbReference type="Proteomes" id="UP000268192"/>
    </source>
</evidence>
<name>A0A3S9B0J8_9HYPH</name>